<keyword evidence="1" id="KW-0521">NADP</keyword>
<dbReference type="Gene3D" id="3.90.25.10">
    <property type="entry name" value="UDP-galactose 4-epimerase, domain 1"/>
    <property type="match status" value="1"/>
</dbReference>
<dbReference type="InterPro" id="IPR001509">
    <property type="entry name" value="Epimerase_deHydtase"/>
</dbReference>
<evidence type="ECO:0000313" key="4">
    <source>
        <dbReference type="EMBL" id="KAA8906313.1"/>
    </source>
</evidence>
<gene>
    <name evidence="4" type="ORF">TRICI_005166</name>
</gene>
<keyword evidence="2" id="KW-0119">Carbohydrate metabolism</keyword>
<dbReference type="NCBIfam" id="NF043036">
    <property type="entry name" value="ErythonDh"/>
    <property type="match status" value="1"/>
</dbReference>
<dbReference type="AlphaFoldDB" id="A0A642UV57"/>
<dbReference type="InterPro" id="IPR036291">
    <property type="entry name" value="NAD(P)-bd_dom_sf"/>
</dbReference>
<dbReference type="Proteomes" id="UP000761534">
    <property type="component" value="Unassembled WGS sequence"/>
</dbReference>
<keyword evidence="5" id="KW-1185">Reference proteome</keyword>
<dbReference type="EMBL" id="SWFS01000399">
    <property type="protein sequence ID" value="KAA8906313.1"/>
    <property type="molecule type" value="Genomic_DNA"/>
</dbReference>
<evidence type="ECO:0000313" key="5">
    <source>
        <dbReference type="Proteomes" id="UP000761534"/>
    </source>
</evidence>
<evidence type="ECO:0000256" key="2">
    <source>
        <dbReference type="ARBA" id="ARBA00023277"/>
    </source>
</evidence>
<proteinExistence type="predicted"/>
<evidence type="ECO:0000259" key="3">
    <source>
        <dbReference type="Pfam" id="PF01370"/>
    </source>
</evidence>
<dbReference type="CDD" id="cd05238">
    <property type="entry name" value="Gne_like_SDR_e"/>
    <property type="match status" value="1"/>
</dbReference>
<comment type="caution">
    <text evidence="4">The sequence shown here is derived from an EMBL/GenBank/DDBJ whole genome shotgun (WGS) entry which is preliminary data.</text>
</comment>
<protein>
    <recommendedName>
        <fullName evidence="3">NAD-dependent epimerase/dehydratase domain-containing protein</fullName>
    </recommendedName>
</protein>
<name>A0A642UV57_9ASCO</name>
<dbReference type="GO" id="GO:0016491">
    <property type="term" value="F:oxidoreductase activity"/>
    <property type="evidence" value="ECO:0007669"/>
    <property type="project" value="InterPro"/>
</dbReference>
<dbReference type="InterPro" id="IPR050005">
    <property type="entry name" value="DenD"/>
</dbReference>
<evidence type="ECO:0000256" key="1">
    <source>
        <dbReference type="ARBA" id="ARBA00022857"/>
    </source>
</evidence>
<dbReference type="Gene3D" id="3.40.50.720">
    <property type="entry name" value="NAD(P)-binding Rossmann-like Domain"/>
    <property type="match status" value="1"/>
</dbReference>
<dbReference type="PANTHER" id="PTHR43103">
    <property type="entry name" value="NUCLEOSIDE-DIPHOSPHATE-SUGAR EPIMERASE"/>
    <property type="match status" value="1"/>
</dbReference>
<dbReference type="OrthoDB" id="16464at2759"/>
<feature type="domain" description="NAD-dependent epimerase/dehydratase" evidence="3">
    <location>
        <begin position="5"/>
        <end position="227"/>
    </location>
</feature>
<sequence length="313" mass="33982">MGKTLITGAGGFLGQRLARAIVQNDAEANLVLTDVAAPPVPEGGRNVQTVGADLCHEAERLVTEDLTLVYVLHGIMSGGAEKDFDLGFQVNVEATRSLLNLCRERCPGVRLVFTSSTAVYGGELPDVITEKVMTVPQSSYGMEKSVCEFLVNDYTRRGFIDGRVIRYPTVIVRPGPPSSATSSFCSAIIREPLVGEKAYLPVSKSLAMWFGSVDNVVRNTLHAAAIPEDRLAKTNSRTINLPGMTVTVQEMLDALARVAGEDKLQYVEQKKDEFLERIVTSWPSHFDTSKADQLGFAPDPGLEAAIKAYIDSM</sequence>
<reference evidence="4" key="1">
    <citation type="journal article" date="2019" name="G3 (Bethesda)">
        <title>Genome Assemblies of Two Rare Opportunistic Yeast Pathogens: Diutina rugosa (syn. Candida rugosa) and Trichomonascus ciferrii (syn. Candida ciferrii).</title>
        <authorList>
            <person name="Mixao V."/>
            <person name="Saus E."/>
            <person name="Hansen A.P."/>
            <person name="Lass-Florl C."/>
            <person name="Gabaldon T."/>
        </authorList>
    </citation>
    <scope>NUCLEOTIDE SEQUENCE</scope>
    <source>
        <strain evidence="4">CBS 4856</strain>
    </source>
</reference>
<accession>A0A642UV57</accession>
<organism evidence="4 5">
    <name type="scientific">Trichomonascus ciferrii</name>
    <dbReference type="NCBI Taxonomy" id="44093"/>
    <lineage>
        <taxon>Eukaryota</taxon>
        <taxon>Fungi</taxon>
        <taxon>Dikarya</taxon>
        <taxon>Ascomycota</taxon>
        <taxon>Saccharomycotina</taxon>
        <taxon>Dipodascomycetes</taxon>
        <taxon>Dipodascales</taxon>
        <taxon>Trichomonascaceae</taxon>
        <taxon>Trichomonascus</taxon>
        <taxon>Trichomonascus ciferrii complex</taxon>
    </lineage>
</organism>
<dbReference type="SUPFAM" id="SSF51735">
    <property type="entry name" value="NAD(P)-binding Rossmann-fold domains"/>
    <property type="match status" value="1"/>
</dbReference>
<dbReference type="PANTHER" id="PTHR43103:SF3">
    <property type="entry name" value="ADP-L-GLYCERO-D-MANNO-HEPTOSE-6-EPIMERASE"/>
    <property type="match status" value="1"/>
</dbReference>
<dbReference type="Pfam" id="PF01370">
    <property type="entry name" value="Epimerase"/>
    <property type="match status" value="1"/>
</dbReference>
<dbReference type="VEuPathDB" id="FungiDB:TRICI_005166"/>